<dbReference type="PANTHER" id="PTHR12304:SF46">
    <property type="entry name" value="INOSINE-ADENOSINE-GUANOSINE-NUCLEOSIDE HYDROLASE"/>
    <property type="match status" value="1"/>
</dbReference>
<dbReference type="GO" id="GO:0006152">
    <property type="term" value="P:purine nucleoside catabolic process"/>
    <property type="evidence" value="ECO:0007669"/>
    <property type="project" value="TreeGrafter"/>
</dbReference>
<dbReference type="Proteomes" id="UP000663834">
    <property type="component" value="Unassembled WGS sequence"/>
</dbReference>
<accession>A0A816DGH5</accession>
<dbReference type="PANTHER" id="PTHR12304">
    <property type="entry name" value="INOSINE-URIDINE PREFERRING NUCLEOSIDE HYDROLASE"/>
    <property type="match status" value="1"/>
</dbReference>
<keyword evidence="3" id="KW-0326">Glycosidase</keyword>
<evidence type="ECO:0000313" key="6">
    <source>
        <dbReference type="Proteomes" id="UP000663834"/>
    </source>
</evidence>
<name>A0A816DGH5_9BILA</name>
<dbReference type="SUPFAM" id="SSF53590">
    <property type="entry name" value="Nucleoside hydrolase"/>
    <property type="match status" value="1"/>
</dbReference>
<dbReference type="GO" id="GO:0008477">
    <property type="term" value="F:purine nucleosidase activity"/>
    <property type="evidence" value="ECO:0007669"/>
    <property type="project" value="TreeGrafter"/>
</dbReference>
<sequence>MMKYFLLDTMATAELINQSNSTMFNTDEFLIDTRLQVVFDMETSDPDDFITLLFLLGHPMVNLKAITIVPGTPDQISFLRYVLDRFGRSDLPLGIFNINAKPGLSKFHLKLYPNVSIRESREALDGSDVLLKYCDEKTILICGGPLKNVAKAIQTGQFKLGRLVAQGGFAGDNIIPEEKRLSKFNGRITCPTFNLAADTRAAKLVLDYKGIKEKFFVSKNVCHGVLYTNDTHEQLEKIKDKSQSLQEIYHVMSVYLNKPGKHEKAFHDPLTACCAVDLSIGQWKDVQLYMDEKTKEWGSVINENPNVKIIVDYDHEKFLSTLFAYT</sequence>
<dbReference type="EMBL" id="CAJNOW010015008">
    <property type="protein sequence ID" value="CAF1638062.1"/>
    <property type="molecule type" value="Genomic_DNA"/>
</dbReference>
<evidence type="ECO:0000259" key="4">
    <source>
        <dbReference type="Pfam" id="PF01156"/>
    </source>
</evidence>
<feature type="domain" description="Inosine/uridine-preferring nucleoside hydrolase" evidence="4">
    <location>
        <begin position="37"/>
        <end position="319"/>
    </location>
</feature>
<evidence type="ECO:0000313" key="5">
    <source>
        <dbReference type="EMBL" id="CAF1638062.1"/>
    </source>
</evidence>
<dbReference type="Pfam" id="PF01156">
    <property type="entry name" value="IU_nuc_hydro"/>
    <property type="match status" value="1"/>
</dbReference>
<dbReference type="Gene3D" id="3.90.245.10">
    <property type="entry name" value="Ribonucleoside hydrolase-like"/>
    <property type="match status" value="1"/>
</dbReference>
<dbReference type="GO" id="GO:0005829">
    <property type="term" value="C:cytosol"/>
    <property type="evidence" value="ECO:0007669"/>
    <property type="project" value="TreeGrafter"/>
</dbReference>
<comment type="similarity">
    <text evidence="1">Belongs to the IUNH family.</text>
</comment>
<dbReference type="InterPro" id="IPR023186">
    <property type="entry name" value="IUNH"/>
</dbReference>
<reference evidence="5" key="1">
    <citation type="submission" date="2021-02" db="EMBL/GenBank/DDBJ databases">
        <authorList>
            <person name="Nowell W R."/>
        </authorList>
    </citation>
    <scope>NUCLEOTIDE SEQUENCE</scope>
</reference>
<dbReference type="InterPro" id="IPR036452">
    <property type="entry name" value="Ribo_hydro-like"/>
</dbReference>
<evidence type="ECO:0000256" key="1">
    <source>
        <dbReference type="ARBA" id="ARBA00009176"/>
    </source>
</evidence>
<comment type="caution">
    <text evidence="5">The sequence shown here is derived from an EMBL/GenBank/DDBJ whole genome shotgun (WGS) entry which is preliminary data.</text>
</comment>
<organism evidence="5 6">
    <name type="scientific">Rotaria magnacalcarata</name>
    <dbReference type="NCBI Taxonomy" id="392030"/>
    <lineage>
        <taxon>Eukaryota</taxon>
        <taxon>Metazoa</taxon>
        <taxon>Spiralia</taxon>
        <taxon>Gnathifera</taxon>
        <taxon>Rotifera</taxon>
        <taxon>Eurotatoria</taxon>
        <taxon>Bdelloidea</taxon>
        <taxon>Philodinida</taxon>
        <taxon>Philodinidae</taxon>
        <taxon>Rotaria</taxon>
    </lineage>
</organism>
<dbReference type="InterPro" id="IPR001910">
    <property type="entry name" value="Inosine/uridine_hydrolase_dom"/>
</dbReference>
<dbReference type="AlphaFoldDB" id="A0A816DGH5"/>
<evidence type="ECO:0000256" key="2">
    <source>
        <dbReference type="ARBA" id="ARBA00022801"/>
    </source>
</evidence>
<protein>
    <recommendedName>
        <fullName evidence="4">Inosine/uridine-preferring nucleoside hydrolase domain-containing protein</fullName>
    </recommendedName>
</protein>
<evidence type="ECO:0000256" key="3">
    <source>
        <dbReference type="ARBA" id="ARBA00023295"/>
    </source>
</evidence>
<proteinExistence type="inferred from homology"/>
<dbReference type="OrthoDB" id="9980625at2759"/>
<gene>
    <name evidence="5" type="ORF">KQP761_LOCUS27517</name>
</gene>
<keyword evidence="2" id="KW-0378">Hydrolase</keyword>